<accession>A0ABP8MWY6</accession>
<dbReference type="GO" id="GO:0016874">
    <property type="term" value="F:ligase activity"/>
    <property type="evidence" value="ECO:0007669"/>
    <property type="project" value="UniProtKB-KW"/>
</dbReference>
<dbReference type="Gene3D" id="3.30.930.10">
    <property type="entry name" value="Bira Bifunctional Protein, Domain 2"/>
    <property type="match status" value="1"/>
</dbReference>
<name>A0ABP8MWY6_9BACT</name>
<dbReference type="InterPro" id="IPR045864">
    <property type="entry name" value="aa-tRNA-synth_II/BPL/LPL"/>
</dbReference>
<proteinExistence type="predicted"/>
<dbReference type="PROSITE" id="PS51733">
    <property type="entry name" value="BPL_LPL_CATALYTIC"/>
    <property type="match status" value="1"/>
</dbReference>
<dbReference type="CDD" id="cd16443">
    <property type="entry name" value="LplA"/>
    <property type="match status" value="1"/>
</dbReference>
<feature type="domain" description="BPL/LPL catalytic" evidence="1">
    <location>
        <begin position="32"/>
        <end position="227"/>
    </location>
</feature>
<dbReference type="InterPro" id="IPR004143">
    <property type="entry name" value="BPL_LPL_catalytic"/>
</dbReference>
<dbReference type="SUPFAM" id="SSF55681">
    <property type="entry name" value="Class II aaRS and biotin synthetases"/>
    <property type="match status" value="1"/>
</dbReference>
<dbReference type="RefSeq" id="WP_345323517.1">
    <property type="nucleotide sequence ID" value="NZ_BAABGA010000037.1"/>
</dbReference>
<dbReference type="PANTHER" id="PTHR43679">
    <property type="entry name" value="OCTANOYLTRANSFERASE LIPM-RELATED"/>
    <property type="match status" value="1"/>
</dbReference>
<protein>
    <submittedName>
        <fullName evidence="2">Lipoate--protein ligase family protein</fullName>
    </submittedName>
</protein>
<dbReference type="Proteomes" id="UP001500840">
    <property type="component" value="Unassembled WGS sequence"/>
</dbReference>
<keyword evidence="2" id="KW-0436">Ligase</keyword>
<dbReference type="PANTHER" id="PTHR43679:SF2">
    <property type="entry name" value="OCTANOYL-[GCVH]:PROTEIN N-OCTANOYLTRANSFERASE"/>
    <property type="match status" value="1"/>
</dbReference>
<evidence type="ECO:0000313" key="3">
    <source>
        <dbReference type="Proteomes" id="UP001500840"/>
    </source>
</evidence>
<evidence type="ECO:0000259" key="1">
    <source>
        <dbReference type="PROSITE" id="PS51733"/>
    </source>
</evidence>
<organism evidence="2 3">
    <name type="scientific">Novipirellula rosea</name>
    <dbReference type="NCBI Taxonomy" id="1031540"/>
    <lineage>
        <taxon>Bacteria</taxon>
        <taxon>Pseudomonadati</taxon>
        <taxon>Planctomycetota</taxon>
        <taxon>Planctomycetia</taxon>
        <taxon>Pirellulales</taxon>
        <taxon>Pirellulaceae</taxon>
        <taxon>Novipirellula</taxon>
    </lineage>
</organism>
<comment type="caution">
    <text evidence="2">The sequence shown here is derived from an EMBL/GenBank/DDBJ whole genome shotgun (WGS) entry which is preliminary data.</text>
</comment>
<evidence type="ECO:0000313" key="2">
    <source>
        <dbReference type="EMBL" id="GAA4456308.1"/>
    </source>
</evidence>
<reference evidence="3" key="1">
    <citation type="journal article" date="2019" name="Int. J. Syst. Evol. Microbiol.">
        <title>The Global Catalogue of Microorganisms (GCM) 10K type strain sequencing project: providing services to taxonomists for standard genome sequencing and annotation.</title>
        <authorList>
            <consortium name="The Broad Institute Genomics Platform"/>
            <consortium name="The Broad Institute Genome Sequencing Center for Infectious Disease"/>
            <person name="Wu L."/>
            <person name="Ma J."/>
        </authorList>
    </citation>
    <scope>NUCLEOTIDE SEQUENCE [LARGE SCALE GENOMIC DNA]</scope>
    <source>
        <strain evidence="3">JCM 17759</strain>
    </source>
</reference>
<keyword evidence="3" id="KW-1185">Reference proteome</keyword>
<dbReference type="InterPro" id="IPR050664">
    <property type="entry name" value="Octanoyltrans_LipM/LipL"/>
</dbReference>
<dbReference type="EMBL" id="BAABGA010000037">
    <property type="protein sequence ID" value="GAA4456308.1"/>
    <property type="molecule type" value="Genomic_DNA"/>
</dbReference>
<dbReference type="Pfam" id="PF21948">
    <property type="entry name" value="LplA-B_cat"/>
    <property type="match status" value="1"/>
</dbReference>
<gene>
    <name evidence="2" type="ORF">GCM10023156_31440</name>
</gene>
<sequence>MNTLHARLIEVAAGGPAENMAIDQALLESVDRDAVPTLRFYTWSEPTVSLGYFQKARDRLAHSPSAKCAFVRRATGGGAIVHHNELTYSFVWPLEYVPAGAKSELYQQTHQAIIESLGRFGVSATRYADWGDQAVQTATSNEKRCDPFLCFQRRTDEDLVVAGYKVCGSAQRTSRKAVLQHGSILLDVSPHAPELPGVVNVTPHAIAPQELAETLASSMAKAFGMKFDKFSLNETLIQRAKQIQAIRFGQLDWNEKR</sequence>